<dbReference type="Gene3D" id="3.40.1190.20">
    <property type="match status" value="1"/>
</dbReference>
<evidence type="ECO:0000259" key="7">
    <source>
        <dbReference type="Pfam" id="PF00294"/>
    </source>
</evidence>
<evidence type="ECO:0000256" key="2">
    <source>
        <dbReference type="ARBA" id="ARBA00022679"/>
    </source>
</evidence>
<proteinExistence type="inferred from homology"/>
<keyword evidence="3" id="KW-0547">Nucleotide-binding</keyword>
<feature type="domain" description="Carbohydrate kinase PfkB" evidence="7">
    <location>
        <begin position="26"/>
        <end position="290"/>
    </location>
</feature>
<dbReference type="EMBL" id="NKYE01000020">
    <property type="protein sequence ID" value="OZM70427.1"/>
    <property type="molecule type" value="Genomic_DNA"/>
</dbReference>
<gene>
    <name evidence="8" type="ORF">CFN78_25010</name>
</gene>
<dbReference type="PANTHER" id="PTHR46566:SF2">
    <property type="entry name" value="ATP-DEPENDENT 6-PHOSPHOFRUCTOKINASE ISOZYME 2"/>
    <property type="match status" value="1"/>
</dbReference>
<name>A0A263CYD5_9PSEU</name>
<keyword evidence="2 6" id="KW-0808">Transferase</keyword>
<dbReference type="GO" id="GO:0005524">
    <property type="term" value="F:ATP binding"/>
    <property type="evidence" value="ECO:0007669"/>
    <property type="project" value="UniProtKB-KW"/>
</dbReference>
<dbReference type="PANTHER" id="PTHR46566">
    <property type="entry name" value="1-PHOSPHOFRUCTOKINASE-RELATED"/>
    <property type="match status" value="1"/>
</dbReference>
<comment type="caution">
    <text evidence="8">The sequence shown here is derived from an EMBL/GenBank/DDBJ whole genome shotgun (WGS) entry which is preliminary data.</text>
</comment>
<dbReference type="Proteomes" id="UP000242444">
    <property type="component" value="Unassembled WGS sequence"/>
</dbReference>
<dbReference type="InterPro" id="IPR017583">
    <property type="entry name" value="Tagatose/fructose_Pkinase"/>
</dbReference>
<protein>
    <submittedName>
        <fullName evidence="8">Phosphofructokinase</fullName>
    </submittedName>
</protein>
<dbReference type="PROSITE" id="PS00584">
    <property type="entry name" value="PFKB_KINASES_2"/>
    <property type="match status" value="1"/>
</dbReference>
<keyword evidence="4 8" id="KW-0418">Kinase</keyword>
<dbReference type="PIRSF" id="PIRSF000535">
    <property type="entry name" value="1PFK/6PFK/LacC"/>
    <property type="match status" value="1"/>
</dbReference>
<dbReference type="RefSeq" id="WP_094865485.1">
    <property type="nucleotide sequence ID" value="NZ_NKYE01000020.1"/>
</dbReference>
<dbReference type="GO" id="GO:0005975">
    <property type="term" value="P:carbohydrate metabolic process"/>
    <property type="evidence" value="ECO:0007669"/>
    <property type="project" value="InterPro"/>
</dbReference>
<evidence type="ECO:0000256" key="6">
    <source>
        <dbReference type="PIRNR" id="PIRNR000535"/>
    </source>
</evidence>
<keyword evidence="9" id="KW-1185">Reference proteome</keyword>
<comment type="similarity">
    <text evidence="1">Belongs to the carbohydrate kinase PfkB family.</text>
</comment>
<dbReference type="InterPro" id="IPR029056">
    <property type="entry name" value="Ribokinase-like"/>
</dbReference>
<evidence type="ECO:0000256" key="5">
    <source>
        <dbReference type="ARBA" id="ARBA00022840"/>
    </source>
</evidence>
<evidence type="ECO:0000256" key="3">
    <source>
        <dbReference type="ARBA" id="ARBA00022741"/>
    </source>
</evidence>
<dbReference type="SUPFAM" id="SSF53613">
    <property type="entry name" value="Ribokinase-like"/>
    <property type="match status" value="1"/>
</dbReference>
<dbReference type="Pfam" id="PF00294">
    <property type="entry name" value="PfkB"/>
    <property type="match status" value="1"/>
</dbReference>
<evidence type="ECO:0000256" key="1">
    <source>
        <dbReference type="ARBA" id="ARBA00010688"/>
    </source>
</evidence>
<dbReference type="AlphaFoldDB" id="A0A263CYD5"/>
<reference evidence="8 9" key="1">
    <citation type="submission" date="2017-07" db="EMBL/GenBank/DDBJ databases">
        <title>Amycolatopsis antarcticus sp. nov., isolated from the surface of an Antarcticus brown macroalga.</title>
        <authorList>
            <person name="Wang J."/>
            <person name="Leiva S."/>
            <person name="Huang J."/>
            <person name="Huang Y."/>
        </authorList>
    </citation>
    <scope>NUCLEOTIDE SEQUENCE [LARGE SCALE GENOMIC DNA]</scope>
    <source>
        <strain evidence="8 9">AU-G6</strain>
    </source>
</reference>
<dbReference type="InterPro" id="IPR002173">
    <property type="entry name" value="Carboh/pur_kinase_PfkB_CS"/>
</dbReference>
<dbReference type="OrthoDB" id="3206700at2"/>
<evidence type="ECO:0000256" key="4">
    <source>
        <dbReference type="ARBA" id="ARBA00022777"/>
    </source>
</evidence>
<dbReference type="InterPro" id="IPR011611">
    <property type="entry name" value="PfkB_dom"/>
</dbReference>
<dbReference type="GO" id="GO:0016773">
    <property type="term" value="F:phosphotransferase activity, alcohol group as acceptor"/>
    <property type="evidence" value="ECO:0007669"/>
    <property type="project" value="InterPro"/>
</dbReference>
<sequence length="313" mass="33019">MDKRVMVFAPSPQLTVTIENLGGDADLHIHAGGQGLWQARMVASLGVPVVLCAALGGETGTVLRHLIEADGIELVEETVLSRNGGYVHDRRDDQRTSIAEAPGDAISRHELDALYERTLLEGLRSETVLLSGPADGRTVPVEAYGRLAADLRANGCRVLADLAGERLDVVLAGGLDFVKVSHEELLDDGRAEADEPEQLVAAMHALRERGASSVLVSRADKPALALLHGDGDRVFEVEMPSLHPVDPRGAGDSMTAAVAASLTLGESLTDAIRLGAAAGALNVTRRGLGTSGGDGARELAERVELRPYRTKGR</sequence>
<organism evidence="8 9">
    <name type="scientific">Amycolatopsis antarctica</name>
    <dbReference type="NCBI Taxonomy" id="1854586"/>
    <lineage>
        <taxon>Bacteria</taxon>
        <taxon>Bacillati</taxon>
        <taxon>Actinomycetota</taxon>
        <taxon>Actinomycetes</taxon>
        <taxon>Pseudonocardiales</taxon>
        <taxon>Pseudonocardiaceae</taxon>
        <taxon>Amycolatopsis</taxon>
    </lineage>
</organism>
<evidence type="ECO:0000313" key="8">
    <source>
        <dbReference type="EMBL" id="OZM70427.1"/>
    </source>
</evidence>
<evidence type="ECO:0000313" key="9">
    <source>
        <dbReference type="Proteomes" id="UP000242444"/>
    </source>
</evidence>
<dbReference type="InParanoid" id="A0A263CYD5"/>
<keyword evidence="5" id="KW-0067">ATP-binding</keyword>
<dbReference type="GO" id="GO:0016301">
    <property type="term" value="F:kinase activity"/>
    <property type="evidence" value="ECO:0007669"/>
    <property type="project" value="UniProtKB-KW"/>
</dbReference>
<accession>A0A263CYD5</accession>